<evidence type="ECO:0000313" key="2">
    <source>
        <dbReference type="EMBL" id="SMA45414.1"/>
    </source>
</evidence>
<keyword evidence="3" id="KW-1185">Reference proteome</keyword>
<dbReference type="AlphaFoldDB" id="A0A1X7AJ29"/>
<dbReference type="OrthoDB" id="115989at2"/>
<dbReference type="PANTHER" id="PTHR39336">
    <property type="entry name" value="PYRIDOXAMINE PHOSPHATE OXIDASE FAMILY PROTEIN (AFU_ORTHOLOGUE AFUA_6G11440)"/>
    <property type="match status" value="1"/>
</dbReference>
<evidence type="ECO:0000313" key="3">
    <source>
        <dbReference type="Proteomes" id="UP000196573"/>
    </source>
</evidence>
<gene>
    <name evidence="2" type="ORF">EHSB41UT_01918</name>
</gene>
<dbReference type="RefSeq" id="WP_087109241.1">
    <property type="nucleotide sequence ID" value="NZ_CBCSCN010000002.1"/>
</dbReference>
<sequence length="187" mass="21352">MGKLHTEITDEQQAFIERQQIFFVGTAATEGSVNISPKGIDSFRVINPNRVAWLNLTGSGNETSAHVQLNPRMTIMFCAFEGQPLILRLYGQARVLHQQDKDWQKYFDLFPDHPGTRQIFVVDIERTQNSCGKAVPLYDYVAQREGLLSFAERRGQQGIEEYWEQTNQTSLDGFPTNIVKRSGIEKK</sequence>
<accession>A0A1X7AJ29</accession>
<dbReference type="Pfam" id="PF01243">
    <property type="entry name" value="PNPOx_N"/>
    <property type="match status" value="1"/>
</dbReference>
<name>A0A1X7AJ29_9GAMM</name>
<feature type="domain" description="Pyridoxamine 5'-phosphate oxidase N-terminal" evidence="1">
    <location>
        <begin position="8"/>
        <end position="130"/>
    </location>
</feature>
<dbReference type="InterPro" id="IPR011576">
    <property type="entry name" value="Pyridox_Oxase_N"/>
</dbReference>
<protein>
    <submittedName>
        <fullName evidence="2">Pyridoxamine 5'-phosphate oxidase</fullName>
    </submittedName>
</protein>
<dbReference type="EMBL" id="FWPT01000004">
    <property type="protein sequence ID" value="SMA45414.1"/>
    <property type="molecule type" value="Genomic_DNA"/>
</dbReference>
<organism evidence="2 3">
    <name type="scientific">Parendozoicomonas haliclonae</name>
    <dbReference type="NCBI Taxonomy" id="1960125"/>
    <lineage>
        <taxon>Bacteria</taxon>
        <taxon>Pseudomonadati</taxon>
        <taxon>Pseudomonadota</taxon>
        <taxon>Gammaproteobacteria</taxon>
        <taxon>Oceanospirillales</taxon>
        <taxon>Endozoicomonadaceae</taxon>
        <taxon>Parendozoicomonas</taxon>
    </lineage>
</organism>
<dbReference type="SUPFAM" id="SSF50475">
    <property type="entry name" value="FMN-binding split barrel"/>
    <property type="match status" value="1"/>
</dbReference>
<evidence type="ECO:0000259" key="1">
    <source>
        <dbReference type="Pfam" id="PF01243"/>
    </source>
</evidence>
<dbReference type="Gene3D" id="2.30.110.10">
    <property type="entry name" value="Electron Transport, Fmn-binding Protein, Chain A"/>
    <property type="match status" value="1"/>
</dbReference>
<dbReference type="InterPro" id="IPR012349">
    <property type="entry name" value="Split_barrel_FMN-bd"/>
</dbReference>
<reference evidence="2 3" key="1">
    <citation type="submission" date="2017-03" db="EMBL/GenBank/DDBJ databases">
        <authorList>
            <person name="Afonso C.L."/>
            <person name="Miller P.J."/>
            <person name="Scott M.A."/>
            <person name="Spackman E."/>
            <person name="Goraichik I."/>
            <person name="Dimitrov K.M."/>
            <person name="Suarez D.L."/>
            <person name="Swayne D.E."/>
        </authorList>
    </citation>
    <scope>NUCLEOTIDE SEQUENCE [LARGE SCALE GENOMIC DNA]</scope>
    <source>
        <strain evidence="2">SB41UT1</strain>
    </source>
</reference>
<proteinExistence type="predicted"/>
<dbReference type="Proteomes" id="UP000196573">
    <property type="component" value="Unassembled WGS sequence"/>
</dbReference>
<dbReference type="PANTHER" id="PTHR39336:SF1">
    <property type="entry name" value="PYRIDOXAMINE PHOSPHATE OXIDASE FAMILY PROTEIN (AFU_ORTHOLOGUE AFUA_6G11440)"/>
    <property type="match status" value="1"/>
</dbReference>